<dbReference type="PANTHER" id="PTHR45982">
    <property type="entry name" value="REGULATOR OF CHROMOSOME CONDENSATION"/>
    <property type="match status" value="1"/>
</dbReference>
<dbReference type="InterPro" id="IPR009091">
    <property type="entry name" value="RCC1/BLIP-II"/>
</dbReference>
<organism evidence="1 2">
    <name type="scientific">Microbacterium testaceum</name>
    <name type="common">Aureobacterium testaceum</name>
    <name type="synonym">Brevibacterium testaceum</name>
    <dbReference type="NCBI Taxonomy" id="2033"/>
    <lineage>
        <taxon>Bacteria</taxon>
        <taxon>Bacillati</taxon>
        <taxon>Actinomycetota</taxon>
        <taxon>Actinomycetes</taxon>
        <taxon>Micrococcales</taxon>
        <taxon>Microbacteriaceae</taxon>
        <taxon>Microbacterium</taxon>
    </lineage>
</organism>
<dbReference type="Gene3D" id="2.130.10.30">
    <property type="entry name" value="Regulator of chromosome condensation 1/beta-lactamase-inhibitor protein II"/>
    <property type="match status" value="1"/>
</dbReference>
<dbReference type="GO" id="GO:0005085">
    <property type="term" value="F:guanyl-nucleotide exchange factor activity"/>
    <property type="evidence" value="ECO:0007669"/>
    <property type="project" value="TreeGrafter"/>
</dbReference>
<feature type="non-terminal residue" evidence="1">
    <location>
        <position position="171"/>
    </location>
</feature>
<sequence length="171" mass="16463">MLLLVPVVGGSGAWFTDSGSVSGSASAATLGALSPTVAAVRAGNTVSWPSATTQSWATDAGVTGGVTYSVQRQVEGRPAQALGTTSGTSFTDPGGQPFGLVSAGDSHSLGLASDGSVWAWGAGRSGQLGNGSSSGSLVPVRVSVPGGVVFTQVSAGGAHSLGLASDGSVWA</sequence>
<dbReference type="PATRIC" id="fig|2033.6.peg.1170"/>
<dbReference type="Pfam" id="PF00415">
    <property type="entry name" value="RCC1"/>
    <property type="match status" value="1"/>
</dbReference>
<comment type="caution">
    <text evidence="1">The sequence shown here is derived from an EMBL/GenBank/DDBJ whole genome shotgun (WGS) entry which is preliminary data.</text>
</comment>
<proteinExistence type="predicted"/>
<dbReference type="PANTHER" id="PTHR45982:SF1">
    <property type="entry name" value="REGULATOR OF CHROMOSOME CONDENSATION"/>
    <property type="match status" value="1"/>
</dbReference>
<dbReference type="SUPFAM" id="SSF50985">
    <property type="entry name" value="RCC1/BLIP-II"/>
    <property type="match status" value="1"/>
</dbReference>
<evidence type="ECO:0000313" key="2">
    <source>
        <dbReference type="Proteomes" id="UP000075025"/>
    </source>
</evidence>
<accession>A0A147ESS0</accession>
<dbReference type="AlphaFoldDB" id="A0A147ESS0"/>
<dbReference type="PROSITE" id="PS00626">
    <property type="entry name" value="RCC1_2"/>
    <property type="match status" value="1"/>
</dbReference>
<evidence type="ECO:0000313" key="1">
    <source>
        <dbReference type="EMBL" id="KTR87555.1"/>
    </source>
</evidence>
<dbReference type="InterPro" id="IPR000408">
    <property type="entry name" value="Reg_chr_condens"/>
</dbReference>
<dbReference type="PROSITE" id="PS50012">
    <property type="entry name" value="RCC1_3"/>
    <property type="match status" value="1"/>
</dbReference>
<dbReference type="InterPro" id="IPR051553">
    <property type="entry name" value="Ran_GTPase-activating"/>
</dbReference>
<dbReference type="Proteomes" id="UP000075025">
    <property type="component" value="Unassembled WGS sequence"/>
</dbReference>
<dbReference type="EMBL" id="LDRT01000168">
    <property type="protein sequence ID" value="KTR87555.1"/>
    <property type="molecule type" value="Genomic_DNA"/>
</dbReference>
<protein>
    <recommendedName>
        <fullName evidence="3">RCC1 repeat-containing protein</fullName>
    </recommendedName>
</protein>
<reference evidence="1 2" key="1">
    <citation type="journal article" date="2016" name="Front. Microbiol.">
        <title>Genomic Resource of Rice Seed Associated Bacteria.</title>
        <authorList>
            <person name="Midha S."/>
            <person name="Bansal K."/>
            <person name="Sharma S."/>
            <person name="Kumar N."/>
            <person name="Patil P.P."/>
            <person name="Chaudhry V."/>
            <person name="Patil P.B."/>
        </authorList>
    </citation>
    <scope>NUCLEOTIDE SEQUENCE [LARGE SCALE GENOMIC DNA]</scope>
    <source>
        <strain evidence="1 2">NS220</strain>
    </source>
</reference>
<gene>
    <name evidence="1" type="ORF">NS220_17650</name>
</gene>
<dbReference type="GO" id="GO:0005737">
    <property type="term" value="C:cytoplasm"/>
    <property type="evidence" value="ECO:0007669"/>
    <property type="project" value="TreeGrafter"/>
</dbReference>
<name>A0A147ESS0_MICTE</name>
<evidence type="ECO:0008006" key="3">
    <source>
        <dbReference type="Google" id="ProtNLM"/>
    </source>
</evidence>